<reference evidence="2 3" key="1">
    <citation type="submission" date="2024-04" db="EMBL/GenBank/DDBJ databases">
        <title>Tritrichomonas musculus Genome.</title>
        <authorList>
            <person name="Alves-Ferreira E."/>
            <person name="Grigg M."/>
            <person name="Lorenzi H."/>
            <person name="Galac M."/>
        </authorList>
    </citation>
    <scope>NUCLEOTIDE SEQUENCE [LARGE SCALE GENOMIC DNA]</scope>
    <source>
        <strain evidence="2 3">EAF2021</strain>
    </source>
</reference>
<dbReference type="Proteomes" id="UP001470230">
    <property type="component" value="Unassembled WGS sequence"/>
</dbReference>
<dbReference type="InterPro" id="IPR035309">
    <property type="entry name" value="PSME4"/>
</dbReference>
<dbReference type="PANTHER" id="PTHR32170">
    <property type="entry name" value="PROTEASOME ACTIVATOR COMPLEX SUBUNIT 4"/>
    <property type="match status" value="1"/>
</dbReference>
<organism evidence="2 3">
    <name type="scientific">Tritrichomonas musculus</name>
    <dbReference type="NCBI Taxonomy" id="1915356"/>
    <lineage>
        <taxon>Eukaryota</taxon>
        <taxon>Metamonada</taxon>
        <taxon>Parabasalia</taxon>
        <taxon>Tritrichomonadida</taxon>
        <taxon>Tritrichomonadidae</taxon>
        <taxon>Tritrichomonas</taxon>
    </lineage>
</organism>
<accession>A0ABR2K4B3</accession>
<name>A0ABR2K4B3_9EUKA</name>
<protein>
    <recommendedName>
        <fullName evidence="1">Proteasome activator complex subunit 4-like HEAT repeat-like domain-containing protein</fullName>
    </recommendedName>
</protein>
<sequence length="1555" mass="182892">MEEQRKNQMNIFPGYETVNPDQLWLNLISMFIDANNSSDFFRLSHVIQKIRLMTFNRFFPITTERMIAIIPPLFDFITTHPFKSFKLQKEASYIFNKICSYPHRLPSLHLSLEKALSFYNSLYNIKSRAYQLGPTDIQCFYTFFNTLSYFFDEKDGDKLISLYYDQIGYDGSNSLLALTMICRFLPSKQLHKISKDFFSLIDASICSKITESIFFYLTRASFFNTDFDWSPYYDLIFHAILCSMDPNIEIVGVLAGMETRTDSCLSLGFDDTFSMALNGSFVLSIILPGNYQVLNRLKVLINLMKPLLTPNSKKGVTFSSFLCNLVSFFHRRIRFINFQDQKFIDEFVRIIVPFLKTALFTAHESISSIMRKSIIKLCDMSIQIMKEEILPTSIEKMVDIENTSLANRCFKILIKMIHILLLHKNIKESVTFIPTIVENSFYSMKNSANTNSSFGLTIICTISYFMYFPFNTDYMNNKEKNAVYSMTSRIVDFVTLFMKGGDKVTGKPVIINEKMHVFYKIIAYFSSFEDKVLIDNFPRIFEALNPDFQPHSVCNIMRCLVVAKGDIVIHYFLPKFLNIMKNAIPTYLKFYTNAICGVIYTCPALLNYLDDLIDLTSDLMKSLEAKKMKNATFLILNIIQALMTTVNTDWICSEMIEEDAREMWGKLYEKHDVKPSWFSFKRSIIINYATKFFNFVVPLMKEQYLKCEPKVQERLMTCYCHLQRFFSNRGRLDELEPIELEAEMRDLQSLFVDTIIYLLTQENLCQNGLKQIFNHLRFENDSLTNILFSNFFICASNLGNKMRSPTKYIRFITMAYKQSIYNSINQSYRVELTESIKKLIDTIFPFISSPYRNISANASYYIFCYESIYPKIYNEMIPNVLSLLEKGNYNEDQFRGYFQFVRSGLMIAVYFNPDLLQRFLKMIIQAKYEKKWNVSNLFSLAVNELERICYNCLKIKNDKNWKFFLSELPQLNRTIDIQHYHYIIQFCFNQTPSVSIELFEYLLQKVFNETQVNKYSIFMTLSGIFTKMKPIAPKIISKERPEFVDNESVGFFCKPDHYTSYSGPSVFNDIEDPLLKCFLKIVDKKYIENFVPCCVTMHPDKDDPPFIPIIVHMWKGLTQLLKYKIIDFIGDKLIGMLRLTPVHFISACEIYAGIANGIKHWTKEEIKLCENRFLKPFLVELFQHKFTDSTTNVFDFISENRDPKRFRWLIELLEQLLKETNGIELNQIISSCCCIFSHFGLDFDQEMSRIMIDIVIPKFSDFSNVILANIVELGFLISCRDCFSVTPNKRYKCEWHQPFFTEIIDREIEENFDKTVKLLCTILIPWKAGNFCLFEEISSRLFVLFDHYSKLSQKFEKEGKFVLLITAQFQWNLFIDKLRTFSKQLIQILPNQKWRTKEAAVGFFHLMTFMHIFQLPTEVINFLFNEILPFFLFDDNDDIVKSAIAYSNLLVNMIYADDLDKLAQLALNEFHDESDRTKKLGFLHSCSLLANLTVWEKCPKWLPDIFMELENLNIKDNSLSQRFQKAMQEFWRRHQFIQIPEIEEYRGLIRRDYFA</sequence>
<dbReference type="EMBL" id="JAPFFF010000007">
    <property type="protein sequence ID" value="KAK8885633.1"/>
    <property type="molecule type" value="Genomic_DNA"/>
</dbReference>
<dbReference type="InterPro" id="IPR055455">
    <property type="entry name" value="HEAT_PSME4"/>
</dbReference>
<evidence type="ECO:0000313" key="2">
    <source>
        <dbReference type="EMBL" id="KAK8885633.1"/>
    </source>
</evidence>
<dbReference type="PANTHER" id="PTHR32170:SF3">
    <property type="entry name" value="PROTEASOME ACTIVATOR COMPLEX SUBUNIT 4"/>
    <property type="match status" value="1"/>
</dbReference>
<comment type="caution">
    <text evidence="2">The sequence shown here is derived from an EMBL/GenBank/DDBJ whole genome shotgun (WGS) entry which is preliminary data.</text>
</comment>
<keyword evidence="3" id="KW-1185">Reference proteome</keyword>
<dbReference type="InterPro" id="IPR016024">
    <property type="entry name" value="ARM-type_fold"/>
</dbReference>
<feature type="domain" description="Proteasome activator complex subunit 4-like HEAT repeat-like" evidence="1">
    <location>
        <begin position="1147"/>
        <end position="1221"/>
    </location>
</feature>
<dbReference type="SUPFAM" id="SSF48371">
    <property type="entry name" value="ARM repeat"/>
    <property type="match status" value="1"/>
</dbReference>
<evidence type="ECO:0000259" key="1">
    <source>
        <dbReference type="Pfam" id="PF23096"/>
    </source>
</evidence>
<proteinExistence type="predicted"/>
<gene>
    <name evidence="2" type="ORF">M9Y10_041083</name>
</gene>
<evidence type="ECO:0000313" key="3">
    <source>
        <dbReference type="Proteomes" id="UP001470230"/>
    </source>
</evidence>
<dbReference type="Pfam" id="PF23096">
    <property type="entry name" value="HEAT_PSME4"/>
    <property type="match status" value="1"/>
</dbReference>